<evidence type="ECO:0000313" key="9">
    <source>
        <dbReference type="Proteomes" id="UP000552644"/>
    </source>
</evidence>
<evidence type="ECO:0000256" key="1">
    <source>
        <dbReference type="ARBA" id="ARBA00004651"/>
    </source>
</evidence>
<dbReference type="SUPFAM" id="SSF90123">
    <property type="entry name" value="ABC transporter transmembrane region"/>
    <property type="match status" value="1"/>
</dbReference>
<dbReference type="AlphaFoldDB" id="A0A7W7QT06"/>
<dbReference type="Pfam" id="PF00664">
    <property type="entry name" value="ABC_membrane"/>
    <property type="match status" value="1"/>
</dbReference>
<feature type="domain" description="ABC transmembrane type-1" evidence="7">
    <location>
        <begin position="24"/>
        <end position="305"/>
    </location>
</feature>
<dbReference type="InterPro" id="IPR017871">
    <property type="entry name" value="ABC_transporter-like_CS"/>
</dbReference>
<comment type="subcellular location">
    <subcellularLocation>
        <location evidence="1">Cell membrane</location>
        <topology evidence="1">Multi-pass membrane protein</topology>
    </subcellularLocation>
</comment>
<dbReference type="PROSITE" id="PS00211">
    <property type="entry name" value="ABC_TRANSPORTER_1"/>
    <property type="match status" value="1"/>
</dbReference>
<sequence>MRRSRSPGQVVLRRALGGQRRLVLAGSLLRAGHQVGEATVPVLIGLAVDQGVAAGDLGVLLRWLAVLAVVYLVLSFSYRFGARASDRAAEEAAHALRAEVVDRVLHPGGGAETGRLPGALAGIATEDARRVGMLAIAIPGAVATFTGLLSGAAVLLWISVPLGLVVLAGAPALLWLGHLLSRPLERRSATEQERAARASGVAADLVAGLRVLKGIGAERAAVDRYRTTSRDSLAATMRAARAEALQNGVVLALTGFLIAVVGLFGGRLAADGQVSLGDLISAVGLALFLIGPLQALARVNTSFAQARASATRIAEVLAAPHTVAPGAVRLTPEPLGGLRLRGVEHAGLRGIDLEVAPGELLGVAATDPADALALLRCLDRRADPDAGSVELDGVCLRDLDPGDLRSAVLVAAHDADLFEGTLRGNVGAATEQDADLRPAMEAAGADEVAGALPYGEETAVAERGRSLSGGQRQRVALARALAADRPVLVVHDPTTAVDTVTEARIAVGIRELRRGRTTIMVTTSPALLTVADRVVLLDGGRIVETGPHADLARGNAVYRAAVLT</sequence>
<proteinExistence type="predicted"/>
<feature type="transmembrane region" description="Helical" evidence="5">
    <location>
        <begin position="155"/>
        <end position="177"/>
    </location>
</feature>
<evidence type="ECO:0000259" key="6">
    <source>
        <dbReference type="PROSITE" id="PS50893"/>
    </source>
</evidence>
<feature type="transmembrane region" description="Helical" evidence="5">
    <location>
        <begin position="131"/>
        <end position="149"/>
    </location>
</feature>
<accession>A0A7W7QT06</accession>
<feature type="transmembrane region" description="Helical" evidence="5">
    <location>
        <begin position="60"/>
        <end position="78"/>
    </location>
</feature>
<dbReference type="GO" id="GO:0015421">
    <property type="term" value="F:ABC-type oligopeptide transporter activity"/>
    <property type="evidence" value="ECO:0007669"/>
    <property type="project" value="TreeGrafter"/>
</dbReference>
<dbReference type="GO" id="GO:0005886">
    <property type="term" value="C:plasma membrane"/>
    <property type="evidence" value="ECO:0007669"/>
    <property type="project" value="UniProtKB-SubCell"/>
</dbReference>
<name>A0A7W7QT06_9ACTN</name>
<evidence type="ECO:0000256" key="2">
    <source>
        <dbReference type="ARBA" id="ARBA00022692"/>
    </source>
</evidence>
<dbReference type="PANTHER" id="PTHR43394:SF1">
    <property type="entry name" value="ATP-BINDING CASSETTE SUB-FAMILY B MEMBER 10, MITOCHONDRIAL"/>
    <property type="match status" value="1"/>
</dbReference>
<feature type="transmembrane region" description="Helical" evidence="5">
    <location>
        <begin position="21"/>
        <end position="48"/>
    </location>
</feature>
<gene>
    <name evidence="8" type="ORF">FHS44_006336</name>
</gene>
<dbReference type="InterPro" id="IPR039421">
    <property type="entry name" value="Type_1_exporter"/>
</dbReference>
<dbReference type="InterPro" id="IPR036640">
    <property type="entry name" value="ABC1_TM_sf"/>
</dbReference>
<keyword evidence="8" id="KW-0067">ATP-binding</keyword>
<keyword evidence="8" id="KW-0547">Nucleotide-binding</keyword>
<keyword evidence="9" id="KW-1185">Reference proteome</keyword>
<evidence type="ECO:0000256" key="4">
    <source>
        <dbReference type="ARBA" id="ARBA00023136"/>
    </source>
</evidence>
<dbReference type="RefSeq" id="WP_184721210.1">
    <property type="nucleotide sequence ID" value="NZ_JACHJP010000009.1"/>
</dbReference>
<dbReference type="CDD" id="cd07346">
    <property type="entry name" value="ABC_6TM_exporters"/>
    <property type="match status" value="1"/>
</dbReference>
<dbReference type="Proteomes" id="UP000552644">
    <property type="component" value="Unassembled WGS sequence"/>
</dbReference>
<keyword evidence="3 5" id="KW-1133">Transmembrane helix</keyword>
<dbReference type="EMBL" id="JACHJP010000009">
    <property type="protein sequence ID" value="MBB4919194.1"/>
    <property type="molecule type" value="Genomic_DNA"/>
</dbReference>
<dbReference type="InterPro" id="IPR003439">
    <property type="entry name" value="ABC_transporter-like_ATP-bd"/>
</dbReference>
<dbReference type="Pfam" id="PF00005">
    <property type="entry name" value="ABC_tran"/>
    <property type="match status" value="1"/>
</dbReference>
<dbReference type="InterPro" id="IPR011527">
    <property type="entry name" value="ABC1_TM_dom"/>
</dbReference>
<dbReference type="PROSITE" id="PS50893">
    <property type="entry name" value="ABC_TRANSPORTER_2"/>
    <property type="match status" value="1"/>
</dbReference>
<dbReference type="PROSITE" id="PS50929">
    <property type="entry name" value="ABC_TM1F"/>
    <property type="match status" value="1"/>
</dbReference>
<dbReference type="Gene3D" id="3.40.50.300">
    <property type="entry name" value="P-loop containing nucleotide triphosphate hydrolases"/>
    <property type="match status" value="1"/>
</dbReference>
<evidence type="ECO:0000259" key="7">
    <source>
        <dbReference type="PROSITE" id="PS50929"/>
    </source>
</evidence>
<dbReference type="GO" id="GO:0016887">
    <property type="term" value="F:ATP hydrolysis activity"/>
    <property type="evidence" value="ECO:0007669"/>
    <property type="project" value="InterPro"/>
</dbReference>
<evidence type="ECO:0000256" key="5">
    <source>
        <dbReference type="SAM" id="Phobius"/>
    </source>
</evidence>
<reference evidence="8 9" key="1">
    <citation type="submission" date="2020-08" db="EMBL/GenBank/DDBJ databases">
        <title>Genomic Encyclopedia of Type Strains, Phase III (KMG-III): the genomes of soil and plant-associated and newly described type strains.</title>
        <authorList>
            <person name="Whitman W."/>
        </authorList>
    </citation>
    <scope>NUCLEOTIDE SEQUENCE [LARGE SCALE GENOMIC DNA]</scope>
    <source>
        <strain evidence="8 9">CECT 8840</strain>
    </source>
</reference>
<evidence type="ECO:0000256" key="3">
    <source>
        <dbReference type="ARBA" id="ARBA00022989"/>
    </source>
</evidence>
<feature type="transmembrane region" description="Helical" evidence="5">
    <location>
        <begin position="248"/>
        <end position="270"/>
    </location>
</feature>
<dbReference type="GO" id="GO:0005524">
    <property type="term" value="F:ATP binding"/>
    <property type="evidence" value="ECO:0007669"/>
    <property type="project" value="UniProtKB-KW"/>
</dbReference>
<dbReference type="SUPFAM" id="SSF52540">
    <property type="entry name" value="P-loop containing nucleoside triphosphate hydrolases"/>
    <property type="match status" value="1"/>
</dbReference>
<dbReference type="Gene3D" id="1.20.1560.10">
    <property type="entry name" value="ABC transporter type 1, transmembrane domain"/>
    <property type="match status" value="1"/>
</dbReference>
<dbReference type="PANTHER" id="PTHR43394">
    <property type="entry name" value="ATP-DEPENDENT PERMEASE MDL1, MITOCHONDRIAL"/>
    <property type="match status" value="1"/>
</dbReference>
<feature type="domain" description="ABC transporter" evidence="6">
    <location>
        <begin position="330"/>
        <end position="564"/>
    </location>
</feature>
<protein>
    <submittedName>
        <fullName evidence="8">Putative ABC transport system ATP-binding protein</fullName>
    </submittedName>
</protein>
<dbReference type="InterPro" id="IPR027417">
    <property type="entry name" value="P-loop_NTPase"/>
</dbReference>
<comment type="caution">
    <text evidence="8">The sequence shown here is derived from an EMBL/GenBank/DDBJ whole genome shotgun (WGS) entry which is preliminary data.</text>
</comment>
<organism evidence="8 9">
    <name type="scientific">Streptosporangium saharense</name>
    <dbReference type="NCBI Taxonomy" id="1706840"/>
    <lineage>
        <taxon>Bacteria</taxon>
        <taxon>Bacillati</taxon>
        <taxon>Actinomycetota</taxon>
        <taxon>Actinomycetes</taxon>
        <taxon>Streptosporangiales</taxon>
        <taxon>Streptosporangiaceae</taxon>
        <taxon>Streptosporangium</taxon>
    </lineage>
</organism>
<keyword evidence="4 5" id="KW-0472">Membrane</keyword>
<evidence type="ECO:0000313" key="8">
    <source>
        <dbReference type="EMBL" id="MBB4919194.1"/>
    </source>
</evidence>
<keyword evidence="2 5" id="KW-0812">Transmembrane</keyword>
<feature type="transmembrane region" description="Helical" evidence="5">
    <location>
        <begin position="276"/>
        <end position="297"/>
    </location>
</feature>